<keyword evidence="1" id="KW-0472">Membrane</keyword>
<name>A0A3R7QC55_PENVA</name>
<feature type="transmembrane region" description="Helical" evidence="1">
    <location>
        <begin position="30"/>
        <end position="47"/>
    </location>
</feature>
<organism evidence="2 3">
    <name type="scientific">Penaeus vannamei</name>
    <name type="common">Whiteleg shrimp</name>
    <name type="synonym">Litopenaeus vannamei</name>
    <dbReference type="NCBI Taxonomy" id="6689"/>
    <lineage>
        <taxon>Eukaryota</taxon>
        <taxon>Metazoa</taxon>
        <taxon>Ecdysozoa</taxon>
        <taxon>Arthropoda</taxon>
        <taxon>Crustacea</taxon>
        <taxon>Multicrustacea</taxon>
        <taxon>Malacostraca</taxon>
        <taxon>Eumalacostraca</taxon>
        <taxon>Eucarida</taxon>
        <taxon>Decapoda</taxon>
        <taxon>Dendrobranchiata</taxon>
        <taxon>Penaeoidea</taxon>
        <taxon>Penaeidae</taxon>
        <taxon>Penaeus</taxon>
    </lineage>
</organism>
<evidence type="ECO:0000256" key="1">
    <source>
        <dbReference type="SAM" id="Phobius"/>
    </source>
</evidence>
<dbReference type="Proteomes" id="UP000283509">
    <property type="component" value="Unassembled WGS sequence"/>
</dbReference>
<evidence type="ECO:0000313" key="3">
    <source>
        <dbReference type="Proteomes" id="UP000283509"/>
    </source>
</evidence>
<dbReference type="OrthoDB" id="204305at2759"/>
<dbReference type="EMBL" id="QCYY01001923">
    <property type="protein sequence ID" value="ROT74204.1"/>
    <property type="molecule type" value="Genomic_DNA"/>
</dbReference>
<reference evidence="2 3" key="2">
    <citation type="submission" date="2019-01" db="EMBL/GenBank/DDBJ databases">
        <title>The decoding of complex shrimp genome reveals the adaptation for benthos swimmer, frequently molting mechanism and breeding impact on genome.</title>
        <authorList>
            <person name="Sun Y."/>
            <person name="Gao Y."/>
            <person name="Yu Y."/>
        </authorList>
    </citation>
    <scope>NUCLEOTIDE SEQUENCE [LARGE SCALE GENOMIC DNA]</scope>
    <source>
        <tissue evidence="2">Muscle</tissue>
    </source>
</reference>
<accession>A0A3R7QC55</accession>
<keyword evidence="3" id="KW-1185">Reference proteome</keyword>
<reference evidence="2 3" key="1">
    <citation type="submission" date="2018-04" db="EMBL/GenBank/DDBJ databases">
        <authorList>
            <person name="Zhang X."/>
            <person name="Yuan J."/>
            <person name="Li F."/>
            <person name="Xiang J."/>
        </authorList>
    </citation>
    <scope>NUCLEOTIDE SEQUENCE [LARGE SCALE GENOMIC DNA]</scope>
    <source>
        <tissue evidence="2">Muscle</tissue>
    </source>
</reference>
<gene>
    <name evidence="2" type="ORF">C7M84_007299</name>
</gene>
<keyword evidence="1" id="KW-0812">Transmembrane</keyword>
<dbReference type="AlphaFoldDB" id="A0A3R7QC55"/>
<sequence length="373" mass="42600">MGKEVFPHLKVISKAAVGRLRRRQLPSRKLRVFLILLLVVPFGLWLYQDALPRTPQTSYWKAALDSGRDFLLGEQDPLPWWDGGDCPCHGKWCFPEQGRNLSREDAGGACGRRAWLAGGGQKVISFSLFGNKPQYWQAFGKNLNATKAMYPDWVVWLYTNPRGREDVLCPLLRDFPHLYICDVTNLPSLGNVTSIHNMVWRALPLGDERVSAFFVRDTDSLLLERGAAAVREWMAGNKSFHLLRDHPYHGIPIMGGLWGARWDLETHNVSEFRNELAGIRSTLIEEARGKFHKGFDQHILAKVLYPKTKGDAMSHDSYFCQQFPDGFRPFPIQRENGHYLGNYMGSPDQDPLFVNQPCPVACRPTDHQNWTYC</sequence>
<evidence type="ECO:0000313" key="2">
    <source>
        <dbReference type="EMBL" id="ROT74204.1"/>
    </source>
</evidence>
<comment type="caution">
    <text evidence="2">The sequence shown here is derived from an EMBL/GenBank/DDBJ whole genome shotgun (WGS) entry which is preliminary data.</text>
</comment>
<proteinExistence type="predicted"/>
<keyword evidence="1" id="KW-1133">Transmembrane helix</keyword>
<protein>
    <submittedName>
        <fullName evidence="2">Uncharacterized protein</fullName>
    </submittedName>
</protein>